<name>A0A9D5CZI4_9LILI</name>
<evidence type="ECO:0000313" key="4">
    <source>
        <dbReference type="Proteomes" id="UP001085076"/>
    </source>
</evidence>
<organism evidence="3 4">
    <name type="scientific">Dioscorea zingiberensis</name>
    <dbReference type="NCBI Taxonomy" id="325984"/>
    <lineage>
        <taxon>Eukaryota</taxon>
        <taxon>Viridiplantae</taxon>
        <taxon>Streptophyta</taxon>
        <taxon>Embryophyta</taxon>
        <taxon>Tracheophyta</taxon>
        <taxon>Spermatophyta</taxon>
        <taxon>Magnoliopsida</taxon>
        <taxon>Liliopsida</taxon>
        <taxon>Dioscoreales</taxon>
        <taxon>Dioscoreaceae</taxon>
        <taxon>Dioscorea</taxon>
    </lineage>
</organism>
<dbReference type="Pfam" id="PF19422">
    <property type="entry name" value="Ariadne"/>
    <property type="match status" value="1"/>
</dbReference>
<dbReference type="Proteomes" id="UP001085076">
    <property type="component" value="Miscellaneous, Linkage group lg02"/>
</dbReference>
<reference evidence="3" key="1">
    <citation type="submission" date="2021-03" db="EMBL/GenBank/DDBJ databases">
        <authorList>
            <person name="Li Z."/>
            <person name="Yang C."/>
        </authorList>
    </citation>
    <scope>NUCLEOTIDE SEQUENCE</scope>
    <source>
        <strain evidence="3">Dzin_1.0</strain>
        <tissue evidence="3">Leaf</tissue>
    </source>
</reference>
<sequence>MAEEEDYASSSDMEEEDMSGFYLSDREEDVLEETVLQGLESQCEEDCHWSVSSVITKESLLAAQEIEHVILDESDHHVVGYVVVLSADHTWSNIAGHSCGRFKEDIAKRTERARRDLYRYMHYHNRTRPTQIPFNQEKQSQGKYPGKNILYRKDEMTPQERDLKQNLFEDQQQQLEANVEKLSMFLEKEFQTFSDDEAGILVVGFWLFQRSWMRVDAHHPHGNEFPRDVAGGAMPFDLNMPPGSYWTMAVILGACICNCTALTWTSNGY</sequence>
<dbReference type="InterPro" id="IPR045840">
    <property type="entry name" value="Ariadne"/>
</dbReference>
<feature type="domain" description="Ariadne" evidence="2">
    <location>
        <begin position="153"/>
        <end position="197"/>
    </location>
</feature>
<accession>A0A9D5CZI4</accession>
<keyword evidence="1" id="KW-1133">Transmembrane helix</keyword>
<keyword evidence="1" id="KW-0812">Transmembrane</keyword>
<feature type="transmembrane region" description="Helical" evidence="1">
    <location>
        <begin position="245"/>
        <end position="264"/>
    </location>
</feature>
<dbReference type="AlphaFoldDB" id="A0A9D5CZI4"/>
<comment type="caution">
    <text evidence="3">The sequence shown here is derived from an EMBL/GenBank/DDBJ whole genome shotgun (WGS) entry which is preliminary data.</text>
</comment>
<protein>
    <recommendedName>
        <fullName evidence="2">Ariadne domain-containing protein</fullName>
    </recommendedName>
</protein>
<evidence type="ECO:0000313" key="3">
    <source>
        <dbReference type="EMBL" id="KAJ0981804.1"/>
    </source>
</evidence>
<dbReference type="EMBL" id="JAGGNH010000002">
    <property type="protein sequence ID" value="KAJ0981804.1"/>
    <property type="molecule type" value="Genomic_DNA"/>
</dbReference>
<keyword evidence="4" id="KW-1185">Reference proteome</keyword>
<reference evidence="3" key="2">
    <citation type="journal article" date="2022" name="Hortic Res">
        <title>The genome of Dioscorea zingiberensis sheds light on the biosynthesis, origin and evolution of the medicinally important diosgenin saponins.</title>
        <authorList>
            <person name="Li Y."/>
            <person name="Tan C."/>
            <person name="Li Z."/>
            <person name="Guo J."/>
            <person name="Li S."/>
            <person name="Chen X."/>
            <person name="Wang C."/>
            <person name="Dai X."/>
            <person name="Yang H."/>
            <person name="Song W."/>
            <person name="Hou L."/>
            <person name="Xu J."/>
            <person name="Tong Z."/>
            <person name="Xu A."/>
            <person name="Yuan X."/>
            <person name="Wang W."/>
            <person name="Yang Q."/>
            <person name="Chen L."/>
            <person name="Sun Z."/>
            <person name="Wang K."/>
            <person name="Pan B."/>
            <person name="Chen J."/>
            <person name="Bao Y."/>
            <person name="Liu F."/>
            <person name="Qi X."/>
            <person name="Gang D.R."/>
            <person name="Wen J."/>
            <person name="Li J."/>
        </authorList>
    </citation>
    <scope>NUCLEOTIDE SEQUENCE</scope>
    <source>
        <strain evidence="3">Dzin_1.0</strain>
    </source>
</reference>
<keyword evidence="1" id="KW-0472">Membrane</keyword>
<evidence type="ECO:0000259" key="2">
    <source>
        <dbReference type="Pfam" id="PF19422"/>
    </source>
</evidence>
<proteinExistence type="predicted"/>
<dbReference type="OrthoDB" id="10009520at2759"/>
<gene>
    <name evidence="3" type="ORF">J5N97_010059</name>
</gene>
<evidence type="ECO:0000256" key="1">
    <source>
        <dbReference type="SAM" id="Phobius"/>
    </source>
</evidence>